<dbReference type="AlphaFoldDB" id="R4K8U4"/>
<accession>R4K8U4</accession>
<evidence type="ECO:0000313" key="2">
    <source>
        <dbReference type="EMBL" id="AGK98121.1"/>
    </source>
</evidence>
<dbReference type="HOGENOM" id="CLU_3268151_0_0_9"/>
<keyword evidence="3" id="KW-1185">Reference proteome</keyword>
<dbReference type="RefSeq" id="WP_015616406.1">
    <property type="nucleotide sequence ID" value="NC_021182.1"/>
</dbReference>
<organism evidence="2 3">
    <name type="scientific">Clostridium pasteurianum BC1</name>
    <dbReference type="NCBI Taxonomy" id="86416"/>
    <lineage>
        <taxon>Bacteria</taxon>
        <taxon>Bacillati</taxon>
        <taxon>Bacillota</taxon>
        <taxon>Clostridia</taxon>
        <taxon>Eubacteriales</taxon>
        <taxon>Clostridiaceae</taxon>
        <taxon>Clostridium</taxon>
    </lineage>
</organism>
<dbReference type="EMBL" id="CP003261">
    <property type="protein sequence ID" value="AGK98121.1"/>
    <property type="molecule type" value="Genomic_DNA"/>
</dbReference>
<dbReference type="Proteomes" id="UP000013523">
    <property type="component" value="Chromosome"/>
</dbReference>
<feature type="compositionally biased region" description="Basic and acidic residues" evidence="1">
    <location>
        <begin position="19"/>
        <end position="30"/>
    </location>
</feature>
<dbReference type="KEGG" id="cpas:Clopa_3324"/>
<gene>
    <name evidence="2" type="ORF">Clopa_3324</name>
</gene>
<feature type="region of interest" description="Disordered" evidence="1">
    <location>
        <begin position="1"/>
        <end position="41"/>
    </location>
</feature>
<evidence type="ECO:0000313" key="3">
    <source>
        <dbReference type="Proteomes" id="UP000013523"/>
    </source>
</evidence>
<evidence type="ECO:0000256" key="1">
    <source>
        <dbReference type="SAM" id="MobiDB-lite"/>
    </source>
</evidence>
<protein>
    <submittedName>
        <fullName evidence="2">Uncharacterized protein</fullName>
    </submittedName>
</protein>
<name>R4K8U4_CLOPA</name>
<sequence length="41" mass="4721">MSHEVGKKKTRKQAMKMSKPQEVHEDEIKKNTTPGVIKGER</sequence>
<dbReference type="PATRIC" id="fig|86416.3.peg.3316"/>
<reference evidence="2 3" key="1">
    <citation type="submission" date="2012-01" db="EMBL/GenBank/DDBJ databases">
        <title>Complete sequence of chromosome of Clostridium pasteurianum BC1.</title>
        <authorList>
            <consortium name="US DOE Joint Genome Institute"/>
            <person name="Lucas S."/>
            <person name="Han J."/>
            <person name="Lapidus A."/>
            <person name="Cheng J.-F."/>
            <person name="Goodwin L."/>
            <person name="Pitluck S."/>
            <person name="Peters L."/>
            <person name="Mikhailova N."/>
            <person name="Teshima H."/>
            <person name="Detter J.C."/>
            <person name="Han C."/>
            <person name="Tapia R."/>
            <person name="Land M."/>
            <person name="Hauser L."/>
            <person name="Kyrpides N."/>
            <person name="Ivanova N."/>
            <person name="Pagani I."/>
            <person name="Dunn J."/>
            <person name="Taghavi S."/>
            <person name="Francis A."/>
            <person name="van der Lelie D."/>
            <person name="Woyke T."/>
        </authorList>
    </citation>
    <scope>NUCLEOTIDE SEQUENCE [LARGE SCALE GENOMIC DNA]</scope>
    <source>
        <strain evidence="2 3">BC1</strain>
    </source>
</reference>
<proteinExistence type="predicted"/>